<dbReference type="OrthoDB" id="185928at2157"/>
<feature type="binding site" evidence="6">
    <location>
        <position position="526"/>
    </location>
    <ligand>
        <name>Zn(2+)</name>
        <dbReference type="ChEBI" id="CHEBI:29105"/>
    </ligand>
</feature>
<sequence length="836" mass="90253">MSTDTTHDTDDVRERISDAAETVGTNWPLHSFVTANPLAGYEDRPFHEAVERATTLRGGRAYPDPDTFRAAWERGDIDPSVLRAELDAHGYSLDPEAALDRLADAAGDDARTVRDEATARVDHALASWLAAFCDEGEASWPMPNREAGFYDAFRAVARHDSTIPDAASLADAPDDPAAAIADVLADHPGERLPAVFEAHLNALPGWTGLLKYRAERGDEWQDAYPITLVGYLAARLLLAERFDAPIDPLADAGDETDANGAGAIDGSDDETDTADDGVPLAEVWLRAWEQSYRGDVVDAVADASAARADPADDGSPDGRADAQLVFCIDTRSEVFRRHLEATGDYETHGYAGFFGVPMRYEGYDEASADACPPIVDAEHHVHERPDGARADEHAIYDRWTGRLRAAESVLKAVKSNAATAFSFVESAGSAYGAALAARTLAPERVHDLRDALDDRLPSVPDFCTPSVEREGERVGDLPVGMTHEERVAYAAAAFETMEWDEFARLVVFTGHASETTNNPFEASLDCGACAGNPGGPNARVLAAICNDDAVRDALGERGIDVPDDTVFLAAEHNTTTDEVTLYDGAVPESHERDVERLRSDLDRARSGAAAERAESMGADPERAVRDAERRAADWAETRPEWGLAGNAAFVIGPRDLTADLDLGGRAFLHSYDWTQDREGDALDAIFAGPVVVTQWINAQYYCATVDNAAYGSGSKITHNPVGNVGVYQGNGGDLVTGLPLQSLMAADDDPHHQPLRLSLVVHAPVERVRGVLAQHEHVRTLCENGWLSLTVVDPTRGHDAYAYDGGFTLDEPEDSTAEREPEREPDPEARVAVADD</sequence>
<gene>
    <name evidence="6" type="primary">dabA</name>
    <name evidence="8" type="ORF">GCM10009021_16150</name>
</gene>
<dbReference type="RefSeq" id="WP_188878240.1">
    <property type="nucleotide sequence ID" value="NZ_BMOQ01000004.1"/>
</dbReference>
<evidence type="ECO:0000256" key="6">
    <source>
        <dbReference type="HAMAP-Rule" id="MF_01871"/>
    </source>
</evidence>
<dbReference type="PANTHER" id="PTHR38344">
    <property type="entry name" value="UPF0753 PROTEIN AQ_863"/>
    <property type="match status" value="1"/>
</dbReference>
<feature type="compositionally biased region" description="Acidic residues" evidence="7">
    <location>
        <begin position="266"/>
        <end position="275"/>
    </location>
</feature>
<evidence type="ECO:0000313" key="9">
    <source>
        <dbReference type="Proteomes" id="UP000608850"/>
    </source>
</evidence>
<keyword evidence="2 6" id="KW-1003">Cell membrane</keyword>
<keyword evidence="1 6" id="KW-0813">Transport</keyword>
<feature type="region of interest" description="Disordered" evidence="7">
    <location>
        <begin position="588"/>
        <end position="623"/>
    </location>
</feature>
<dbReference type="Proteomes" id="UP000608850">
    <property type="component" value="Unassembled WGS sequence"/>
</dbReference>
<evidence type="ECO:0000256" key="4">
    <source>
        <dbReference type="ARBA" id="ARBA00022833"/>
    </source>
</evidence>
<comment type="similarity">
    <text evidence="6">Belongs to the inorganic carbon transporter (TC 9.A.2) DabA family.</text>
</comment>
<comment type="subcellular location">
    <subcellularLocation>
        <location evidence="6">Cell membrane</location>
        <topology evidence="6">Peripheral membrane protein</topology>
    </subcellularLocation>
</comment>
<evidence type="ECO:0000256" key="2">
    <source>
        <dbReference type="ARBA" id="ARBA00022475"/>
    </source>
</evidence>
<comment type="cofactor">
    <cofactor evidence="6">
        <name>Zn(2+)</name>
        <dbReference type="ChEBI" id="CHEBI:29105"/>
    </cofactor>
</comment>
<feature type="compositionally biased region" description="Basic and acidic residues" evidence="7">
    <location>
        <begin position="816"/>
        <end position="829"/>
    </location>
</feature>
<accession>A0A830GC67</accession>
<keyword evidence="3 6" id="KW-0479">Metal-binding</keyword>
<keyword evidence="5 6" id="KW-0472">Membrane</keyword>
<feature type="region of interest" description="Disordered" evidence="7">
    <location>
        <begin position="806"/>
        <end position="836"/>
    </location>
</feature>
<name>A0A830GC67_9EURY</name>
<dbReference type="HAMAP" id="MF_01871">
    <property type="entry name" value="DabA"/>
    <property type="match status" value="1"/>
</dbReference>
<evidence type="ECO:0000256" key="1">
    <source>
        <dbReference type="ARBA" id="ARBA00022448"/>
    </source>
</evidence>
<dbReference type="PANTHER" id="PTHR38344:SF1">
    <property type="entry name" value="INORGANIC CARBON TRANSPORTER SUBUNIT DABA-RELATED"/>
    <property type="match status" value="1"/>
</dbReference>
<feature type="region of interest" description="Disordered" evidence="7">
    <location>
        <begin position="249"/>
        <end position="275"/>
    </location>
</feature>
<feature type="binding site" evidence="6">
    <location>
        <position position="511"/>
    </location>
    <ligand>
        <name>Zn(2+)</name>
        <dbReference type="ChEBI" id="CHEBI:29105"/>
    </ligand>
</feature>
<keyword evidence="4 6" id="KW-0862">Zinc</keyword>
<protein>
    <recommendedName>
        <fullName evidence="6">Probable inorganic carbon transporter subunit DabA</fullName>
    </recommendedName>
</protein>
<keyword evidence="9" id="KW-1185">Reference proteome</keyword>
<evidence type="ECO:0000256" key="7">
    <source>
        <dbReference type="SAM" id="MobiDB-lite"/>
    </source>
</evidence>
<evidence type="ECO:0000256" key="3">
    <source>
        <dbReference type="ARBA" id="ARBA00022723"/>
    </source>
</evidence>
<dbReference type="AlphaFoldDB" id="A0A830GC67"/>
<dbReference type="GO" id="GO:0005886">
    <property type="term" value="C:plasma membrane"/>
    <property type="evidence" value="ECO:0007669"/>
    <property type="project" value="UniProtKB-SubCell"/>
</dbReference>
<reference evidence="8 9" key="1">
    <citation type="journal article" date="2019" name="Int. J. Syst. Evol. Microbiol.">
        <title>The Global Catalogue of Microorganisms (GCM) 10K type strain sequencing project: providing services to taxonomists for standard genome sequencing and annotation.</title>
        <authorList>
            <consortium name="The Broad Institute Genomics Platform"/>
            <consortium name="The Broad Institute Genome Sequencing Center for Infectious Disease"/>
            <person name="Wu L."/>
            <person name="Ma J."/>
        </authorList>
    </citation>
    <scope>NUCLEOTIDE SEQUENCE [LARGE SCALE GENOMIC DNA]</scope>
    <source>
        <strain evidence="8 9">JCM 16331</strain>
    </source>
</reference>
<proteinExistence type="inferred from homology"/>
<organism evidence="8 9">
    <name type="scientific">Halarchaeum nitratireducens</name>
    <dbReference type="NCBI Taxonomy" id="489913"/>
    <lineage>
        <taxon>Archaea</taxon>
        <taxon>Methanobacteriati</taxon>
        <taxon>Methanobacteriota</taxon>
        <taxon>Stenosarchaea group</taxon>
        <taxon>Halobacteria</taxon>
        <taxon>Halobacteriales</taxon>
        <taxon>Halobacteriaceae</taxon>
    </lineage>
</organism>
<evidence type="ECO:0000256" key="5">
    <source>
        <dbReference type="ARBA" id="ARBA00023136"/>
    </source>
</evidence>
<dbReference type="InterPro" id="IPR018752">
    <property type="entry name" value="DabA"/>
</dbReference>
<feature type="binding site" evidence="6">
    <location>
        <position position="327"/>
    </location>
    <ligand>
        <name>Zn(2+)</name>
        <dbReference type="ChEBI" id="CHEBI:29105"/>
    </ligand>
</feature>
<comment type="function">
    <text evidence="6">Part of an energy-coupled inorganic carbon pump.</text>
</comment>
<dbReference type="GO" id="GO:0008270">
    <property type="term" value="F:zinc ion binding"/>
    <property type="evidence" value="ECO:0007669"/>
    <property type="project" value="UniProtKB-UniRule"/>
</dbReference>
<evidence type="ECO:0000313" key="8">
    <source>
        <dbReference type="EMBL" id="GGN16345.1"/>
    </source>
</evidence>
<comment type="subunit">
    <text evidence="6">Forms a complex with DabB.</text>
</comment>
<comment type="caution">
    <text evidence="8">The sequence shown here is derived from an EMBL/GenBank/DDBJ whole genome shotgun (WGS) entry which is preliminary data.</text>
</comment>
<dbReference type="Pfam" id="PF10070">
    <property type="entry name" value="DabA"/>
    <property type="match status" value="1"/>
</dbReference>
<dbReference type="EMBL" id="BMOQ01000004">
    <property type="protein sequence ID" value="GGN16345.1"/>
    <property type="molecule type" value="Genomic_DNA"/>
</dbReference>
<feature type="binding site" evidence="6">
    <location>
        <position position="329"/>
    </location>
    <ligand>
        <name>Zn(2+)</name>
        <dbReference type="ChEBI" id="CHEBI:29105"/>
    </ligand>
</feature>